<dbReference type="KEGG" id="pbi:103061864"/>
<dbReference type="FunFam" id="2.60.40.60:FF:000031">
    <property type="entry name" value="Cadherin 3"/>
    <property type="match status" value="1"/>
</dbReference>
<dbReference type="FunFam" id="2.60.40.60:FF:000019">
    <property type="entry name" value="Cadherin 2"/>
    <property type="match status" value="1"/>
</dbReference>
<accession>A0A9F3W2Y7</accession>
<keyword evidence="8 16" id="KW-1133">Transmembrane helix</keyword>
<keyword evidence="10" id="KW-0325">Glycoprotein</keyword>
<evidence type="ECO:0000259" key="17">
    <source>
        <dbReference type="PROSITE" id="PS50268"/>
    </source>
</evidence>
<evidence type="ECO:0000256" key="12">
    <source>
        <dbReference type="ARBA" id="ARBA00062925"/>
    </source>
</evidence>
<keyword evidence="5" id="KW-0677">Repeat</keyword>
<comment type="subunit">
    <text evidence="12">Homodimer. Component of a cadherin:catenin adhesion complex composed of at least of CDH26, beta-catenin/CTNNB1, alpha-catenin/CTNNA1 and p120 catenin/CTNND1.</text>
</comment>
<dbReference type="InterPro" id="IPR015919">
    <property type="entry name" value="Cadherin-like_sf"/>
</dbReference>
<dbReference type="Pfam" id="PF00028">
    <property type="entry name" value="Cadherin"/>
    <property type="match status" value="3"/>
</dbReference>
<dbReference type="GO" id="GO:0045296">
    <property type="term" value="F:cadherin binding"/>
    <property type="evidence" value="ECO:0007669"/>
    <property type="project" value="TreeGrafter"/>
</dbReference>
<dbReference type="GeneID" id="103061864"/>
<dbReference type="GO" id="GO:0016339">
    <property type="term" value="P:calcium-dependent cell-cell adhesion via plasma membrane cell adhesion molecules"/>
    <property type="evidence" value="ECO:0007669"/>
    <property type="project" value="TreeGrafter"/>
</dbReference>
<evidence type="ECO:0000256" key="8">
    <source>
        <dbReference type="ARBA" id="ARBA00022989"/>
    </source>
</evidence>
<sequence>AGCGTGSSGGGGGGGGAGAAAPAGGFPRGTETLLRQGKPQLQVLAIHSFHYTLGKDVSVNKDHFKRSNQDGGPFHSLHSLHRVKRKWHYNILEVEEEDKNFPKLIGGVSNDVSQGVSVKYSMNKLDVPGLFFIKETCGQIYVNGCIDRETTPSFPVYFEVRHEETEKMLDNPLFFTIQIKDINDNAPEFLHREFNINIKENHNKNEPVFIITATDKDQEGTANSEVAYFLLSQTPHLNPSLFTMDSSSGLIHITGCLDYEADRTFKLLIRASDHGSPSLSSTATINIALEDSNNNLPVFIQENYHTDVPEGTTKDDILRLKVEDKDSPNTRAWRAKYTIKSGNKRGNFAIVTDLKTNEGVLSVIKPLVYDSPSVRILVIVVENEEPFFLCERGLVSIIAPPQLSEVSVSINVTDQNDAPQFNPPILNRQEGIKAGTRLVQYEAQDSHTAQDKLRYKIVSDPGGWVKISDTRGVVTTAKILDRESPFVNNRTYTYTIVIHAIDDGVPPLTGTGTIVLYLSDLNDNPPMLVTSSLMICVEKGNGPFHIKAEDKDSYPYAEPFTFLLEEGIKNSWKLEKSSGNSVDLFMRKILPLGNYSVPLRILDMQSFYKQQSLHVRVCSCLNRIICEKDPEAQLLVGGLSGGIVAIFLLCILGLGFLWWYFRIHARVEKHLTLIPYGEANQTLIHYKEESQPQDVPDLGNHATPTSLPTIWRENQKTREEFFKQNVSGAMPVKHTENHQHPTGSVTSPFYTINAWKQLDIWNHRYNKTRRKNSQDNFLETVAVLLKRKCNDITNLEDNMVYYRPHTYAEEGILEKSKSLLSLLVPEDDKDSLPDNFLDALESTFVPLRKICSK</sequence>
<comment type="function">
    <text evidence="11">Cadherins are calcium-dependent cell adhesion proteins. They preferentially interact with themselves in a homophilic manner in connecting cells; cadherins may thus contribute to the sorting of heterogeneous cell types. Ligand for integrins alpha-E/beta-7, ITGAE:ITGAB7, alpha-4/beta-7, ITGA4:ITGAB7 and alpha-4/beta-1, ITGA4:ITGAB1 through which modulates CD4(+) T cells activation.</text>
</comment>
<dbReference type="PROSITE" id="PS00232">
    <property type="entry name" value="CADHERIN_1"/>
    <property type="match status" value="1"/>
</dbReference>
<dbReference type="GO" id="GO:0000902">
    <property type="term" value="P:cell morphogenesis"/>
    <property type="evidence" value="ECO:0007669"/>
    <property type="project" value="TreeGrafter"/>
</dbReference>
<keyword evidence="4" id="KW-0732">Signal</keyword>
<dbReference type="PANTHER" id="PTHR24027:SF78">
    <property type="entry name" value="CADHERIN-LIKE PROTEIN 26"/>
    <property type="match status" value="1"/>
</dbReference>
<feature type="compositionally biased region" description="Gly residues" evidence="15">
    <location>
        <begin position="1"/>
        <end position="18"/>
    </location>
</feature>
<feature type="domain" description="Cadherin" evidence="17">
    <location>
        <begin position="111"/>
        <end position="189"/>
    </location>
</feature>
<dbReference type="GO" id="GO:0016342">
    <property type="term" value="C:catenin complex"/>
    <property type="evidence" value="ECO:0007669"/>
    <property type="project" value="TreeGrafter"/>
</dbReference>
<evidence type="ECO:0000256" key="4">
    <source>
        <dbReference type="ARBA" id="ARBA00022729"/>
    </source>
</evidence>
<reference evidence="19" key="1">
    <citation type="submission" date="2025-08" db="UniProtKB">
        <authorList>
            <consortium name="RefSeq"/>
        </authorList>
    </citation>
    <scope>IDENTIFICATION</scope>
    <source>
        <tissue evidence="19">Liver</tissue>
    </source>
</reference>
<protein>
    <recommendedName>
        <fullName evidence="13">Cadherin-like protein 26</fullName>
    </recommendedName>
</protein>
<dbReference type="GO" id="GO:0005509">
    <property type="term" value="F:calcium ion binding"/>
    <property type="evidence" value="ECO:0007669"/>
    <property type="project" value="UniProtKB-UniRule"/>
</dbReference>
<comment type="subcellular location">
    <subcellularLocation>
        <location evidence="1">Cell membrane</location>
        <topology evidence="1">Single-pass type I membrane protein</topology>
    </subcellularLocation>
</comment>
<feature type="domain" description="Cadherin" evidence="17">
    <location>
        <begin position="190"/>
        <end position="299"/>
    </location>
</feature>
<feature type="transmembrane region" description="Helical" evidence="16">
    <location>
        <begin position="634"/>
        <end position="661"/>
    </location>
</feature>
<keyword evidence="6 14" id="KW-0106">Calcium</keyword>
<evidence type="ECO:0000256" key="2">
    <source>
        <dbReference type="ARBA" id="ARBA00022475"/>
    </source>
</evidence>
<dbReference type="PANTHER" id="PTHR24027">
    <property type="entry name" value="CADHERIN-23"/>
    <property type="match status" value="1"/>
</dbReference>
<dbReference type="GO" id="GO:0005912">
    <property type="term" value="C:adherens junction"/>
    <property type="evidence" value="ECO:0007669"/>
    <property type="project" value="TreeGrafter"/>
</dbReference>
<feature type="non-terminal residue" evidence="19">
    <location>
        <position position="1"/>
    </location>
</feature>
<keyword evidence="2" id="KW-1003">Cell membrane</keyword>
<evidence type="ECO:0000256" key="7">
    <source>
        <dbReference type="ARBA" id="ARBA00022889"/>
    </source>
</evidence>
<keyword evidence="7" id="KW-0130">Cell adhesion</keyword>
<dbReference type="SMART" id="SM00112">
    <property type="entry name" value="CA"/>
    <property type="match status" value="4"/>
</dbReference>
<name>A0A9F3W2Y7_PYTBI</name>
<feature type="domain" description="Cadherin" evidence="17">
    <location>
        <begin position="300"/>
        <end position="421"/>
    </location>
</feature>
<gene>
    <name evidence="19" type="primary">LOC103061864</name>
</gene>
<evidence type="ECO:0000256" key="15">
    <source>
        <dbReference type="SAM" id="MobiDB-lite"/>
    </source>
</evidence>
<keyword evidence="9 16" id="KW-0472">Membrane</keyword>
<evidence type="ECO:0000256" key="5">
    <source>
        <dbReference type="ARBA" id="ARBA00022737"/>
    </source>
</evidence>
<dbReference type="OrthoDB" id="9045962at2759"/>
<dbReference type="Proteomes" id="UP000695026">
    <property type="component" value="Unplaced"/>
</dbReference>
<dbReference type="InterPro" id="IPR039808">
    <property type="entry name" value="Cadherin"/>
</dbReference>
<dbReference type="GO" id="GO:0034332">
    <property type="term" value="P:adherens junction organization"/>
    <property type="evidence" value="ECO:0007669"/>
    <property type="project" value="TreeGrafter"/>
</dbReference>
<evidence type="ECO:0000256" key="11">
    <source>
        <dbReference type="ARBA" id="ARBA00059993"/>
    </source>
</evidence>
<evidence type="ECO:0000313" key="18">
    <source>
        <dbReference type="Proteomes" id="UP000695026"/>
    </source>
</evidence>
<dbReference type="FunFam" id="2.60.40.60:FF:000027">
    <property type="entry name" value="Cadherin 2"/>
    <property type="match status" value="1"/>
</dbReference>
<proteinExistence type="predicted"/>
<feature type="domain" description="Cadherin" evidence="17">
    <location>
        <begin position="430"/>
        <end position="528"/>
    </location>
</feature>
<organism evidence="18 19">
    <name type="scientific">Python bivittatus</name>
    <name type="common">Burmese python</name>
    <name type="synonym">Python molurus bivittatus</name>
    <dbReference type="NCBI Taxonomy" id="176946"/>
    <lineage>
        <taxon>Eukaryota</taxon>
        <taxon>Metazoa</taxon>
        <taxon>Chordata</taxon>
        <taxon>Craniata</taxon>
        <taxon>Vertebrata</taxon>
        <taxon>Euteleostomi</taxon>
        <taxon>Lepidosauria</taxon>
        <taxon>Squamata</taxon>
        <taxon>Bifurcata</taxon>
        <taxon>Unidentata</taxon>
        <taxon>Episquamata</taxon>
        <taxon>Toxicofera</taxon>
        <taxon>Serpentes</taxon>
        <taxon>Henophidia</taxon>
        <taxon>Pythonidae</taxon>
        <taxon>Python</taxon>
    </lineage>
</organism>
<dbReference type="AlphaFoldDB" id="A0A9F3W2Y7"/>
<evidence type="ECO:0000256" key="9">
    <source>
        <dbReference type="ARBA" id="ARBA00023136"/>
    </source>
</evidence>
<evidence type="ECO:0000256" key="13">
    <source>
        <dbReference type="ARBA" id="ARBA00069031"/>
    </source>
</evidence>
<evidence type="ECO:0000256" key="16">
    <source>
        <dbReference type="SAM" id="Phobius"/>
    </source>
</evidence>
<dbReference type="FunFam" id="2.60.40.60:FF:000011">
    <property type="entry name" value="Cadherin 1"/>
    <property type="match status" value="1"/>
</dbReference>
<evidence type="ECO:0000313" key="19">
    <source>
        <dbReference type="RefSeq" id="XP_015746232.2"/>
    </source>
</evidence>
<dbReference type="InterPro" id="IPR020894">
    <property type="entry name" value="Cadherin_CS"/>
</dbReference>
<evidence type="ECO:0000256" key="1">
    <source>
        <dbReference type="ARBA" id="ARBA00004251"/>
    </source>
</evidence>
<evidence type="ECO:0000256" key="3">
    <source>
        <dbReference type="ARBA" id="ARBA00022692"/>
    </source>
</evidence>
<dbReference type="CDD" id="cd11304">
    <property type="entry name" value="Cadherin_repeat"/>
    <property type="match status" value="4"/>
</dbReference>
<dbReference type="GO" id="GO:0044331">
    <property type="term" value="P:cell-cell adhesion mediated by cadherin"/>
    <property type="evidence" value="ECO:0007669"/>
    <property type="project" value="TreeGrafter"/>
</dbReference>
<feature type="region of interest" description="Disordered" evidence="15">
    <location>
        <begin position="1"/>
        <end position="23"/>
    </location>
</feature>
<dbReference type="InterPro" id="IPR002126">
    <property type="entry name" value="Cadherin-like_dom"/>
</dbReference>
<dbReference type="OMA" id="LRTKRRW"/>
<dbReference type="PROSITE" id="PS50268">
    <property type="entry name" value="CADHERIN_2"/>
    <property type="match status" value="4"/>
</dbReference>
<dbReference type="GO" id="GO:0016477">
    <property type="term" value="P:cell migration"/>
    <property type="evidence" value="ECO:0007669"/>
    <property type="project" value="TreeGrafter"/>
</dbReference>
<dbReference type="RefSeq" id="XP_015746232.2">
    <property type="nucleotide sequence ID" value="XM_015890746.2"/>
</dbReference>
<evidence type="ECO:0000256" key="10">
    <source>
        <dbReference type="ARBA" id="ARBA00023180"/>
    </source>
</evidence>
<dbReference type="GO" id="GO:0007156">
    <property type="term" value="P:homophilic cell adhesion via plasma membrane adhesion molecules"/>
    <property type="evidence" value="ECO:0007669"/>
    <property type="project" value="InterPro"/>
</dbReference>
<dbReference type="Gene3D" id="2.60.40.60">
    <property type="entry name" value="Cadherins"/>
    <property type="match status" value="5"/>
</dbReference>
<dbReference type="PRINTS" id="PR00205">
    <property type="entry name" value="CADHERIN"/>
</dbReference>
<dbReference type="GO" id="GO:0008013">
    <property type="term" value="F:beta-catenin binding"/>
    <property type="evidence" value="ECO:0007669"/>
    <property type="project" value="TreeGrafter"/>
</dbReference>
<evidence type="ECO:0000256" key="14">
    <source>
        <dbReference type="PROSITE-ProRule" id="PRU00043"/>
    </source>
</evidence>
<dbReference type="GO" id="GO:0007043">
    <property type="term" value="P:cell-cell junction assembly"/>
    <property type="evidence" value="ECO:0007669"/>
    <property type="project" value="TreeGrafter"/>
</dbReference>
<dbReference type="FunFam" id="2.60.40.60:FF:000158">
    <property type="entry name" value="Dachsous cadherin-related 1"/>
    <property type="match status" value="1"/>
</dbReference>
<keyword evidence="3 16" id="KW-0812">Transmembrane</keyword>
<keyword evidence="18" id="KW-1185">Reference proteome</keyword>
<evidence type="ECO:0000256" key="6">
    <source>
        <dbReference type="ARBA" id="ARBA00022837"/>
    </source>
</evidence>
<dbReference type="SUPFAM" id="SSF49313">
    <property type="entry name" value="Cadherin-like"/>
    <property type="match status" value="5"/>
</dbReference>